<dbReference type="InterPro" id="IPR010634">
    <property type="entry name" value="DUF1223"/>
</dbReference>
<evidence type="ECO:0000313" key="2">
    <source>
        <dbReference type="EMBL" id="CAK9192125.1"/>
    </source>
</evidence>
<evidence type="ECO:0000256" key="1">
    <source>
        <dbReference type="SAM" id="MobiDB-lite"/>
    </source>
</evidence>
<evidence type="ECO:0008006" key="4">
    <source>
        <dbReference type="Google" id="ProtNLM"/>
    </source>
</evidence>
<reference evidence="2 3" key="1">
    <citation type="submission" date="2024-02" db="EMBL/GenBank/DDBJ databases">
        <authorList>
            <consortium name="ELIXIR-Norway"/>
            <consortium name="Elixir Norway"/>
        </authorList>
    </citation>
    <scope>NUCLEOTIDE SEQUENCE [LARGE SCALE GENOMIC DNA]</scope>
</reference>
<dbReference type="Proteomes" id="UP001497512">
    <property type="component" value="Chromosome 1"/>
</dbReference>
<dbReference type="SUPFAM" id="SSF52833">
    <property type="entry name" value="Thioredoxin-like"/>
    <property type="match status" value="1"/>
</dbReference>
<protein>
    <recommendedName>
        <fullName evidence="4">DUF1223 domain-containing protein</fullName>
    </recommendedName>
</protein>
<dbReference type="PANTHER" id="PTHR36057">
    <property type="match status" value="1"/>
</dbReference>
<feature type="region of interest" description="Disordered" evidence="1">
    <location>
        <begin position="29"/>
        <end position="55"/>
    </location>
</feature>
<keyword evidence="3" id="KW-1185">Reference proteome</keyword>
<accession>A0ABP0TC41</accession>
<dbReference type="InterPro" id="IPR036249">
    <property type="entry name" value="Thioredoxin-like_sf"/>
</dbReference>
<dbReference type="Pfam" id="PF06764">
    <property type="entry name" value="DUF1223"/>
    <property type="match status" value="1"/>
</dbReference>
<dbReference type="EMBL" id="OZ019893">
    <property type="protein sequence ID" value="CAK9192125.1"/>
    <property type="molecule type" value="Genomic_DNA"/>
</dbReference>
<name>A0ABP0TC41_9BRYO</name>
<gene>
    <name evidence="2" type="ORF">CSSPTR1EN2_LOCUS1734</name>
</gene>
<feature type="compositionally biased region" description="Polar residues" evidence="1">
    <location>
        <begin position="46"/>
        <end position="55"/>
    </location>
</feature>
<organism evidence="2 3">
    <name type="scientific">Sphagnum troendelagicum</name>
    <dbReference type="NCBI Taxonomy" id="128251"/>
    <lineage>
        <taxon>Eukaryota</taxon>
        <taxon>Viridiplantae</taxon>
        <taxon>Streptophyta</taxon>
        <taxon>Embryophyta</taxon>
        <taxon>Bryophyta</taxon>
        <taxon>Sphagnophytina</taxon>
        <taxon>Sphagnopsida</taxon>
        <taxon>Sphagnales</taxon>
        <taxon>Sphagnaceae</taxon>
        <taxon>Sphagnum</taxon>
    </lineage>
</organism>
<evidence type="ECO:0000313" key="3">
    <source>
        <dbReference type="Proteomes" id="UP001497512"/>
    </source>
</evidence>
<dbReference type="PANTHER" id="PTHR36057:SF1">
    <property type="entry name" value="LIPOPROTEIN LIPID ATTACHMENT SITE-LIKE PROTEIN, PUTATIVE (DUF1223)-RELATED"/>
    <property type="match status" value="1"/>
</dbReference>
<proteinExistence type="predicted"/>
<sequence>MSDFCCCCFGRAKVDSNDDVRENNVKMNLMKKKSTTGRRDAEEAQPGSSMARNSATGAQQSPVLLELFTSQGCSSCPPADVKFARLGQGIAKDIAGDVPVITLAYHVDYWNHLGWQDPFAKSAWTQRQRSYGQVLQQNSIYTPELVVQGRAHCVGSDSRSAASLIQSAPRHLPAPVIHATFERTSPSTLRVSVTVSAKKRAGNDQDRVDVLVALYENGLVTECKAGENRRKLLTNEYVVRSLETACTLPPAADADAVVTGQVLLQLWQSFSPSTTGIVIFLQNPVSKEVFGAQQFHLPHTL</sequence>